<gene>
    <name evidence="2" type="ORF">EDD57_1459</name>
</gene>
<dbReference type="PANTHER" id="PTHR31377:SF0">
    <property type="entry name" value="AGMATINE DEIMINASE-RELATED"/>
    <property type="match status" value="1"/>
</dbReference>
<keyword evidence="3" id="KW-1185">Reference proteome</keyword>
<dbReference type="GO" id="GO:0004668">
    <property type="term" value="F:protein-arginine deiminase activity"/>
    <property type="evidence" value="ECO:0007669"/>
    <property type="project" value="InterPro"/>
</dbReference>
<dbReference type="SUPFAM" id="SSF55909">
    <property type="entry name" value="Pentein"/>
    <property type="match status" value="1"/>
</dbReference>
<dbReference type="PANTHER" id="PTHR31377">
    <property type="entry name" value="AGMATINE DEIMINASE-RELATED"/>
    <property type="match status" value="1"/>
</dbReference>
<dbReference type="AlphaFoldDB" id="A0A4R2RJC3"/>
<evidence type="ECO:0000256" key="1">
    <source>
        <dbReference type="ARBA" id="ARBA00022801"/>
    </source>
</evidence>
<organism evidence="2 3">
    <name type="scientific">Baia soyae</name>
    <dbReference type="NCBI Taxonomy" id="1544746"/>
    <lineage>
        <taxon>Bacteria</taxon>
        <taxon>Bacillati</taxon>
        <taxon>Bacillota</taxon>
        <taxon>Bacilli</taxon>
        <taxon>Bacillales</taxon>
        <taxon>Thermoactinomycetaceae</taxon>
        <taxon>Baia</taxon>
    </lineage>
</organism>
<evidence type="ECO:0000313" key="2">
    <source>
        <dbReference type="EMBL" id="TCP63932.1"/>
    </source>
</evidence>
<name>A0A4R2RJC3_9BACL</name>
<keyword evidence="1" id="KW-0378">Hydrolase</keyword>
<evidence type="ECO:0000313" key="3">
    <source>
        <dbReference type="Proteomes" id="UP000294746"/>
    </source>
</evidence>
<dbReference type="Pfam" id="PF04371">
    <property type="entry name" value="PAD_porph"/>
    <property type="match status" value="2"/>
</dbReference>
<protein>
    <submittedName>
        <fullName evidence="2">Agmatine deiminase</fullName>
    </submittedName>
</protein>
<reference evidence="2 3" key="1">
    <citation type="submission" date="2019-03" db="EMBL/GenBank/DDBJ databases">
        <title>Genomic Encyclopedia of Type Strains, Phase IV (KMG-IV): sequencing the most valuable type-strain genomes for metagenomic binning, comparative biology and taxonomic classification.</title>
        <authorList>
            <person name="Goeker M."/>
        </authorList>
    </citation>
    <scope>NUCLEOTIDE SEQUENCE [LARGE SCALE GENOMIC DNA]</scope>
    <source>
        <strain evidence="2 3">DSM 46831</strain>
    </source>
</reference>
<dbReference type="Proteomes" id="UP000294746">
    <property type="component" value="Unassembled WGS sequence"/>
</dbReference>
<dbReference type="GO" id="GO:0047632">
    <property type="term" value="F:agmatine deiminase activity"/>
    <property type="evidence" value="ECO:0007669"/>
    <property type="project" value="TreeGrafter"/>
</dbReference>
<dbReference type="EMBL" id="SLXV01000045">
    <property type="protein sequence ID" value="TCP63932.1"/>
    <property type="molecule type" value="Genomic_DNA"/>
</dbReference>
<dbReference type="InterPro" id="IPR007466">
    <property type="entry name" value="Peptidyl-Arg-deiminase_porph"/>
</dbReference>
<sequence length="458" mass="52086">MLYSYCYCFILIFIKSFMSKNDFCKIFSIKGYNKLKAIDMNFRVPGEFEQQESVILIWPPTSYATSTNEFDRDKVCVEIVKNLLGHVRVIITCYREELKSHVINRLNQENIDTSKVEFMIYPYLNIYARDFGAQVVVDSVGNKAFVDFAFNCYGYLPQGHPMSRNLEAFDKAHANYLGIQDAFFTRLISEGGDHEFNGKGIMMTIEDTEVNKRNSGWLKEEVEAEFKKLFNLEKIIWIPRATYDDEHMFAGPIPDENNQYTAYRSGSANGHIDEMCRFVNEDTILIAHITDEEAESSELHRLNKERLDEALKVLESATTLDGKPFNIIKMPTPEPVYININPDDDVYEALTLGSEFLEGKMLDGSTFPTGSVKALPALSYCNFLIANDIVLAQKYYRLGMSEKVKERDELALHVLQNAFPEKTVIAIDTLALNLYGGGIHCNTRNVPSTRGHGTSPSS</sequence>
<proteinExistence type="predicted"/>
<accession>A0A4R2RJC3</accession>
<dbReference type="GO" id="GO:0009446">
    <property type="term" value="P:putrescine biosynthetic process"/>
    <property type="evidence" value="ECO:0007669"/>
    <property type="project" value="InterPro"/>
</dbReference>
<dbReference type="Gene3D" id="3.75.10.10">
    <property type="entry name" value="L-arginine/glycine Amidinotransferase, Chain A"/>
    <property type="match status" value="1"/>
</dbReference>
<comment type="caution">
    <text evidence="2">The sequence shown here is derived from an EMBL/GenBank/DDBJ whole genome shotgun (WGS) entry which is preliminary data.</text>
</comment>